<organism evidence="2 3">
    <name type="scientific">Gorilla gorilla gorilla</name>
    <name type="common">Western lowland gorilla</name>
    <dbReference type="NCBI Taxonomy" id="9595"/>
    <lineage>
        <taxon>Eukaryota</taxon>
        <taxon>Metazoa</taxon>
        <taxon>Chordata</taxon>
        <taxon>Craniata</taxon>
        <taxon>Vertebrata</taxon>
        <taxon>Euteleostomi</taxon>
        <taxon>Mammalia</taxon>
        <taxon>Eutheria</taxon>
        <taxon>Euarchontoglires</taxon>
        <taxon>Primates</taxon>
        <taxon>Haplorrhini</taxon>
        <taxon>Catarrhini</taxon>
        <taxon>Hominidae</taxon>
        <taxon>Gorilla</taxon>
    </lineage>
</organism>
<dbReference type="AlphaFoldDB" id="A0A2I2YIW5"/>
<reference evidence="2" key="3">
    <citation type="submission" date="2025-08" db="UniProtKB">
        <authorList>
            <consortium name="Ensembl"/>
        </authorList>
    </citation>
    <scope>IDENTIFICATION</scope>
</reference>
<reference evidence="2 3" key="2">
    <citation type="journal article" date="2012" name="Nature">
        <title>Insights into hominid evolution from the gorilla genome sequence.</title>
        <authorList>
            <person name="Scally A."/>
            <person name="Dutheil J.Y."/>
            <person name="Hillier L.W."/>
            <person name="Jordan G.E."/>
            <person name="Goodhead I."/>
            <person name="Herrero J."/>
            <person name="Hobolth A."/>
            <person name="Lappalainen T."/>
            <person name="Mailund T."/>
            <person name="Marques-Bonet T."/>
            <person name="McCarthy S."/>
            <person name="Montgomery S.H."/>
            <person name="Schwalie P.C."/>
            <person name="Tang Y.A."/>
            <person name="Ward M.C."/>
            <person name="Xue Y."/>
            <person name="Yngvadottir B."/>
            <person name="Alkan C."/>
            <person name="Andersen L.N."/>
            <person name="Ayub Q."/>
            <person name="Ball E.V."/>
            <person name="Beal K."/>
            <person name="Bradley B.J."/>
            <person name="Chen Y."/>
            <person name="Clee C.M."/>
            <person name="Fitzgerald S."/>
            <person name="Graves T.A."/>
            <person name="Gu Y."/>
            <person name="Heath P."/>
            <person name="Heger A."/>
            <person name="Karakoc E."/>
            <person name="Kolb-Kokocinski A."/>
            <person name="Laird G.K."/>
            <person name="Lunter G."/>
            <person name="Meader S."/>
            <person name="Mort M."/>
            <person name="Mullikin J.C."/>
            <person name="Munch K."/>
            <person name="O'Connor T.D."/>
            <person name="Phillips A.D."/>
            <person name="Prado-Martinez J."/>
            <person name="Rogers A.S."/>
            <person name="Sajjadian S."/>
            <person name="Schmidt D."/>
            <person name="Shaw K."/>
            <person name="Simpson J.T."/>
            <person name="Stenson P.D."/>
            <person name="Turner D.J."/>
            <person name="Vigilant L."/>
            <person name="Vilella A.J."/>
            <person name="Whitener W."/>
            <person name="Zhu B."/>
            <person name="Cooper D.N."/>
            <person name="de Jong P."/>
            <person name="Dermitzakis E.T."/>
            <person name="Eichler E.E."/>
            <person name="Flicek P."/>
            <person name="Goldman N."/>
            <person name="Mundy N.I."/>
            <person name="Ning Z."/>
            <person name="Odom D.T."/>
            <person name="Ponting C.P."/>
            <person name="Quail M.A."/>
            <person name="Ryder O.A."/>
            <person name="Searle S.M."/>
            <person name="Warren W.C."/>
            <person name="Wilson R.K."/>
            <person name="Schierup M.H."/>
            <person name="Rogers J."/>
            <person name="Tyler-Smith C."/>
            <person name="Durbin R."/>
        </authorList>
    </citation>
    <scope>NUCLEOTIDE SEQUENCE [LARGE SCALE GENOMIC DNA]</scope>
</reference>
<dbReference type="Pfam" id="PF15771">
    <property type="entry name" value="IHO1"/>
    <property type="match status" value="1"/>
</dbReference>
<dbReference type="EMBL" id="CABD030021259">
    <property type="status" value="NOT_ANNOTATED_CDS"/>
    <property type="molecule type" value="Genomic_DNA"/>
</dbReference>
<dbReference type="EMBL" id="CABD030021261">
    <property type="status" value="NOT_ANNOTATED_CDS"/>
    <property type="molecule type" value="Genomic_DNA"/>
</dbReference>
<accession>A0A2I2YIW5</accession>
<keyword evidence="3" id="KW-1185">Reference proteome</keyword>
<dbReference type="EMBL" id="CABD030021262">
    <property type="status" value="NOT_ANNOTATED_CDS"/>
    <property type="molecule type" value="Genomic_DNA"/>
</dbReference>
<evidence type="ECO:0000313" key="2">
    <source>
        <dbReference type="Ensembl" id="ENSGGOP00000034872.1"/>
    </source>
</evidence>
<evidence type="ECO:0000256" key="1">
    <source>
        <dbReference type="SAM" id="Coils"/>
    </source>
</evidence>
<dbReference type="Proteomes" id="UP000001519">
    <property type="component" value="Chromosome 3"/>
</dbReference>
<dbReference type="InterPro" id="IPR031529">
    <property type="entry name" value="IHO1"/>
</dbReference>
<dbReference type="GO" id="GO:0042138">
    <property type="term" value="P:meiotic DNA double-strand break formation"/>
    <property type="evidence" value="ECO:0007669"/>
    <property type="project" value="InterPro"/>
</dbReference>
<dbReference type="Ensembl" id="ENSGGOT00000054612.1">
    <property type="protein sequence ID" value="ENSGGOP00000034872.1"/>
    <property type="gene ID" value="ENSGGOG00000000568.3"/>
</dbReference>
<feature type="coiled-coil region" evidence="1">
    <location>
        <begin position="109"/>
        <end position="136"/>
    </location>
</feature>
<gene>
    <name evidence="2" type="primary">IHO1</name>
</gene>
<dbReference type="GO" id="GO:0006310">
    <property type="term" value="P:DNA recombination"/>
    <property type="evidence" value="ECO:0007669"/>
    <property type="project" value="InterPro"/>
</dbReference>
<dbReference type="PANTHER" id="PTHR35662">
    <property type="entry name" value="INTERACTOR OF HORMAD1 PROTEIN 1"/>
    <property type="match status" value="1"/>
</dbReference>
<dbReference type="Bgee" id="ENSGGOG00000000568">
    <property type="expression patterns" value="Expressed in testis and 6 other cell types or tissues"/>
</dbReference>
<dbReference type="PANTHER" id="PTHR35662:SF1">
    <property type="entry name" value="INTERACTOR OF HORMAD1 PROTEIN 1"/>
    <property type="match status" value="1"/>
</dbReference>
<dbReference type="EMBL" id="CABD030021260">
    <property type="status" value="NOT_ANNOTATED_CDS"/>
    <property type="molecule type" value="Genomic_DNA"/>
</dbReference>
<keyword evidence="1" id="KW-0175">Coiled coil</keyword>
<name>A0A2I2YIW5_GORGO</name>
<sequence length="203" mass="23133">MNFNVWNIKEMLSIPSGSGNKKSSNWNNNQNDYSSLSDSQFLFGSQFCPENSETLSAPLDFGAHLRHSKQSQQNSLEGEPSIFTKYQTKPQLFGGDIKDGGLFPPPLSVGKSKGLLEQFEEKKKRAKDKCDSCRRLWKSLRNISVQEANLFWILWRLWPRHVSASCLRYQQRALVNDEHELSDPSLVSSGEVPHRVSDERMGI</sequence>
<evidence type="ECO:0000313" key="3">
    <source>
        <dbReference type="Proteomes" id="UP000001519"/>
    </source>
</evidence>
<reference evidence="3" key="1">
    <citation type="submission" date="2011-05" db="EMBL/GenBank/DDBJ databases">
        <title>Insights into the evolution of the great apes provided by the gorilla genome.</title>
        <authorList>
            <person name="Scally A."/>
        </authorList>
    </citation>
    <scope>NUCLEOTIDE SEQUENCE [LARGE SCALE GENOMIC DNA]</scope>
</reference>
<protein>
    <submittedName>
        <fullName evidence="2">Interactor of HORMAD1 1</fullName>
    </submittedName>
</protein>
<reference evidence="2" key="4">
    <citation type="submission" date="2025-09" db="UniProtKB">
        <authorList>
            <consortium name="Ensembl"/>
        </authorList>
    </citation>
    <scope>IDENTIFICATION</scope>
</reference>
<dbReference type="GeneTree" id="ENSGT00390000012418"/>
<proteinExistence type="predicted"/>